<gene>
    <name evidence="1" type="ORF">NMG11_07820</name>
</gene>
<evidence type="ECO:0000313" key="2">
    <source>
        <dbReference type="Proteomes" id="UP001150614"/>
    </source>
</evidence>
<proteinExistence type="predicted"/>
<name>A0ABT5RCM0_9PSED</name>
<reference evidence="1" key="1">
    <citation type="submission" date="2022-07" db="EMBL/GenBank/DDBJ databases">
        <title>Draft genome of Pseudomonas carnis strain LP isolated from cheese.</title>
        <authorList>
            <person name="Wolfe B.E."/>
        </authorList>
    </citation>
    <scope>NUCLEOTIDE SEQUENCE</scope>
    <source>
        <strain evidence="1">LP</strain>
    </source>
</reference>
<evidence type="ECO:0000313" key="1">
    <source>
        <dbReference type="EMBL" id="MDD1943727.1"/>
    </source>
</evidence>
<dbReference type="EMBL" id="JANCLL010000006">
    <property type="protein sequence ID" value="MDD1943727.1"/>
    <property type="molecule type" value="Genomic_DNA"/>
</dbReference>
<dbReference type="RefSeq" id="WP_054896479.1">
    <property type="nucleotide sequence ID" value="NZ_JAEKCO010000001.1"/>
</dbReference>
<accession>A0ABT5RCM0</accession>
<protein>
    <submittedName>
        <fullName evidence="1">Uncharacterized protein</fullName>
    </submittedName>
</protein>
<keyword evidence="2" id="KW-1185">Reference proteome</keyword>
<organism evidence="1 2">
    <name type="scientific">Pseudomonas carnis</name>
    <dbReference type="NCBI Taxonomy" id="2487355"/>
    <lineage>
        <taxon>Bacteria</taxon>
        <taxon>Pseudomonadati</taxon>
        <taxon>Pseudomonadota</taxon>
        <taxon>Gammaproteobacteria</taxon>
        <taxon>Pseudomonadales</taxon>
        <taxon>Pseudomonadaceae</taxon>
        <taxon>Pseudomonas</taxon>
    </lineage>
</organism>
<comment type="caution">
    <text evidence="1">The sequence shown here is derived from an EMBL/GenBank/DDBJ whole genome shotgun (WGS) entry which is preliminary data.</text>
</comment>
<dbReference type="Proteomes" id="UP001150614">
    <property type="component" value="Unassembled WGS sequence"/>
</dbReference>
<sequence>MANSLMKSFFELAVASGSLEQNVPTEVIQAQRIDWGVMVDAYLIKAARVGQTYAALVYNDQSSLSSNGMTVATPPLVLVEVREGFMLMRSLSGQDHFVITSELSEPR</sequence>